<proteinExistence type="predicted"/>
<comment type="caution">
    <text evidence="11">The sequence shown here is derived from an EMBL/GenBank/DDBJ whole genome shotgun (WGS) entry which is preliminary data.</text>
</comment>
<sequence length="192" mass="22339">MEQKIKGTLTEANLLKSFAGESQAKNRYTFFSEVAKKEGYEQIAGIFYETALQEEIHAKRFFSELPGGMLEITASYPNGIISDTANNLREAAEGEYDEWHHLYPEFARVAEEEGFKKIATMYRMIIEAEKNHEARYLKLLSNLDEDIVFRRSQPTRWYCRRCGYIHEGPEAPKVCPACLHPQAYFELFKENY</sequence>
<protein>
    <recommendedName>
        <fullName evidence="8">Rubrerythrin</fullName>
    </recommendedName>
</protein>
<dbReference type="PROSITE" id="PS50903">
    <property type="entry name" value="RUBREDOXIN_LIKE"/>
    <property type="match status" value="1"/>
</dbReference>
<evidence type="ECO:0000313" key="13">
    <source>
        <dbReference type="Proteomes" id="UP000031937"/>
    </source>
</evidence>
<comment type="function">
    <text evidence="6">May provide oxidative stress protection via catalytic reduction of intracellular hydrogen peroxide.</text>
</comment>
<keyword evidence="3" id="KW-0479">Metal-binding</keyword>
<feature type="domain" description="Rubredoxin-like" evidence="9">
    <location>
        <begin position="154"/>
        <end position="188"/>
    </location>
</feature>
<keyword evidence="4" id="KW-0249">Electron transport</keyword>
<dbReference type="Proteomes" id="UP000031980">
    <property type="component" value="Unassembled WGS sequence"/>
</dbReference>
<evidence type="ECO:0000256" key="7">
    <source>
        <dbReference type="ARBA" id="ARBA00063441"/>
    </source>
</evidence>
<gene>
    <name evidence="11" type="ORF">BA92_01915</name>
    <name evidence="12" type="ORF">IE90_02860</name>
</gene>
<evidence type="ECO:0000256" key="1">
    <source>
        <dbReference type="ARBA" id="ARBA00001965"/>
    </source>
</evidence>
<evidence type="ECO:0000256" key="2">
    <source>
        <dbReference type="ARBA" id="ARBA00022448"/>
    </source>
</evidence>
<dbReference type="RefSeq" id="WP_041502387.1">
    <property type="nucleotide sequence ID" value="NZ_JPIT01000008.1"/>
</dbReference>
<evidence type="ECO:0000313" key="12">
    <source>
        <dbReference type="EMBL" id="KIO46976.1"/>
    </source>
</evidence>
<evidence type="ECO:0000313" key="11">
    <source>
        <dbReference type="EMBL" id="KIO46645.1"/>
    </source>
</evidence>
<evidence type="ECO:0000256" key="3">
    <source>
        <dbReference type="ARBA" id="ARBA00022723"/>
    </source>
</evidence>
<dbReference type="Pfam" id="PF21349">
    <property type="entry name" value="RUBY_RBDX"/>
    <property type="match status" value="1"/>
</dbReference>
<dbReference type="InterPro" id="IPR048574">
    <property type="entry name" value="RUBY_RBDX"/>
</dbReference>
<organism evidence="11 14">
    <name type="scientific">Sanguibacteroides justesenii</name>
    <dbReference type="NCBI Taxonomy" id="1547597"/>
    <lineage>
        <taxon>Bacteria</taxon>
        <taxon>Pseudomonadati</taxon>
        <taxon>Bacteroidota</taxon>
        <taxon>Bacteroidia</taxon>
        <taxon>Bacteroidales</taxon>
        <taxon>Porphyromonadaceae</taxon>
        <taxon>Sanguibacteroides</taxon>
    </lineage>
</organism>
<reference evidence="11 14" key="1">
    <citation type="submission" date="2014-07" db="EMBL/GenBank/DDBJ databases">
        <title>Porphyromonadaceae bacterium OUH 308042 = ATCC BAA-2681 = DSM 28342 draft genome.</title>
        <authorList>
            <person name="Sydenham T.V."/>
            <person name="Hasman H."/>
            <person name="Justensen U.S."/>
        </authorList>
    </citation>
    <scope>NUCLEOTIDE SEQUENCE [LARGE SCALE GENOMIC DNA]</scope>
    <source>
        <strain evidence="11 14">OUH 308042</strain>
    </source>
</reference>
<evidence type="ECO:0000259" key="9">
    <source>
        <dbReference type="PROSITE" id="PS50903"/>
    </source>
</evidence>
<comment type="subunit">
    <text evidence="7">Homodimer. Possesses two rubredoxin-like centers and two non-sulfur oxo-bridged di-iron centers per dimer.</text>
</comment>
<evidence type="ECO:0000256" key="8">
    <source>
        <dbReference type="ARBA" id="ARBA00069213"/>
    </source>
</evidence>
<dbReference type="CDD" id="cd01041">
    <property type="entry name" value="Rubrerythrin"/>
    <property type="match status" value="1"/>
</dbReference>
<dbReference type="PROSITE" id="PS50905">
    <property type="entry name" value="FERRITIN_LIKE"/>
    <property type="match status" value="1"/>
</dbReference>
<dbReference type="CDD" id="cd00729">
    <property type="entry name" value="rubredoxin_SM"/>
    <property type="match status" value="1"/>
</dbReference>
<keyword evidence="14" id="KW-1185">Reference proteome</keyword>
<dbReference type="GO" id="GO:0016491">
    <property type="term" value="F:oxidoreductase activity"/>
    <property type="evidence" value="ECO:0007669"/>
    <property type="project" value="InterPro"/>
</dbReference>
<dbReference type="EMBL" id="JPIT01000008">
    <property type="protein sequence ID" value="KIO46976.1"/>
    <property type="molecule type" value="Genomic_DNA"/>
</dbReference>
<dbReference type="InterPro" id="IPR003251">
    <property type="entry name" value="Rr_diiron-bd_dom"/>
</dbReference>
<name>A0A0C3R8C7_9PORP</name>
<dbReference type="EMBL" id="JPIU01000025">
    <property type="protein sequence ID" value="KIO46645.1"/>
    <property type="molecule type" value="Genomic_DNA"/>
</dbReference>
<dbReference type="InterPro" id="IPR009078">
    <property type="entry name" value="Ferritin-like_SF"/>
</dbReference>
<dbReference type="PANTHER" id="PTHR43865:SF1">
    <property type="entry name" value="RUBRERYTHRIN-RELATED"/>
    <property type="match status" value="1"/>
</dbReference>
<dbReference type="OrthoDB" id="9799749at2"/>
<dbReference type="Proteomes" id="UP000031937">
    <property type="component" value="Unassembled WGS sequence"/>
</dbReference>
<dbReference type="SUPFAM" id="SSF47240">
    <property type="entry name" value="Ferritin-like"/>
    <property type="match status" value="1"/>
</dbReference>
<dbReference type="Gene3D" id="1.20.1260.10">
    <property type="match status" value="1"/>
</dbReference>
<evidence type="ECO:0000256" key="6">
    <source>
        <dbReference type="ARBA" id="ARBA00055868"/>
    </source>
</evidence>
<dbReference type="NCBIfam" id="NF045767">
    <property type="entry name" value="RuberyRbr"/>
    <property type="match status" value="1"/>
</dbReference>
<evidence type="ECO:0000256" key="5">
    <source>
        <dbReference type="ARBA" id="ARBA00023004"/>
    </source>
</evidence>
<keyword evidence="5" id="KW-0408">Iron</keyword>
<dbReference type="Gene3D" id="2.20.28.10">
    <property type="match status" value="1"/>
</dbReference>
<feature type="domain" description="Ferritin-like diiron" evidence="10">
    <location>
        <begin position="4"/>
        <end position="147"/>
    </location>
</feature>
<dbReference type="GO" id="GO:0005506">
    <property type="term" value="F:iron ion binding"/>
    <property type="evidence" value="ECO:0007669"/>
    <property type="project" value="InterPro"/>
</dbReference>
<dbReference type="InterPro" id="IPR024934">
    <property type="entry name" value="Rubredoxin-like_dom"/>
</dbReference>
<dbReference type="InterPro" id="IPR009040">
    <property type="entry name" value="Ferritin-like_diiron"/>
</dbReference>
<dbReference type="Pfam" id="PF02915">
    <property type="entry name" value="Rubrerythrin"/>
    <property type="match status" value="1"/>
</dbReference>
<dbReference type="AlphaFoldDB" id="A0A0C3R8C7"/>
<dbReference type="PANTHER" id="PTHR43865">
    <property type="entry name" value="RUBRERYTHRIN-RELATED"/>
    <property type="match status" value="1"/>
</dbReference>
<comment type="cofactor">
    <cofactor evidence="1">
        <name>Fe(3+)</name>
        <dbReference type="ChEBI" id="CHEBI:29034"/>
    </cofactor>
</comment>
<evidence type="ECO:0000256" key="4">
    <source>
        <dbReference type="ARBA" id="ARBA00022982"/>
    </source>
</evidence>
<evidence type="ECO:0000313" key="14">
    <source>
        <dbReference type="Proteomes" id="UP000031980"/>
    </source>
</evidence>
<dbReference type="FunFam" id="2.20.28.10:FF:000018">
    <property type="entry name" value="Rubrerythrin"/>
    <property type="match status" value="1"/>
</dbReference>
<accession>A0A0C3R8C7</accession>
<keyword evidence="2" id="KW-0813">Transport</keyword>
<dbReference type="InterPro" id="IPR012347">
    <property type="entry name" value="Ferritin-like"/>
</dbReference>
<evidence type="ECO:0000259" key="10">
    <source>
        <dbReference type="PROSITE" id="PS50905"/>
    </source>
</evidence>
<reference evidence="12 13" key="2">
    <citation type="submission" date="2014-07" db="EMBL/GenBank/DDBJ databases">
        <title>Porphyromonadaceae bacterium OUH 334697 = ATCC BAA-2682 = DSM 28341 draft genome.</title>
        <authorList>
            <person name="Sydenham T.V."/>
            <person name="Hasman H."/>
            <person name="Justesen U.S."/>
        </authorList>
    </citation>
    <scope>NUCLEOTIDE SEQUENCE [LARGE SCALE GENOMIC DNA]</scope>
    <source>
        <strain evidence="12 13">OUH 334697</strain>
    </source>
</reference>
<dbReference type="InterPro" id="IPR052364">
    <property type="entry name" value="Rubrerythrin"/>
</dbReference>
<dbReference type="SUPFAM" id="SSF57802">
    <property type="entry name" value="Rubredoxin-like"/>
    <property type="match status" value="1"/>
</dbReference>